<gene>
    <name evidence="1" type="ORF">BV25DRAFT_1843715</name>
</gene>
<comment type="caution">
    <text evidence="1">The sequence shown here is derived from an EMBL/GenBank/DDBJ whole genome shotgun (WGS) entry which is preliminary data.</text>
</comment>
<protein>
    <submittedName>
        <fullName evidence="1">Uncharacterized protein</fullName>
    </submittedName>
</protein>
<reference evidence="1" key="2">
    <citation type="journal article" date="2022" name="New Phytol.">
        <title>Evolutionary transition to the ectomycorrhizal habit in the genomes of a hyperdiverse lineage of mushroom-forming fungi.</title>
        <authorList>
            <person name="Looney B."/>
            <person name="Miyauchi S."/>
            <person name="Morin E."/>
            <person name="Drula E."/>
            <person name="Courty P.E."/>
            <person name="Kohler A."/>
            <person name="Kuo A."/>
            <person name="LaButti K."/>
            <person name="Pangilinan J."/>
            <person name="Lipzen A."/>
            <person name="Riley R."/>
            <person name="Andreopoulos W."/>
            <person name="He G."/>
            <person name="Johnson J."/>
            <person name="Nolan M."/>
            <person name="Tritt A."/>
            <person name="Barry K.W."/>
            <person name="Grigoriev I.V."/>
            <person name="Nagy L.G."/>
            <person name="Hibbett D."/>
            <person name="Henrissat B."/>
            <person name="Matheny P.B."/>
            <person name="Labbe J."/>
            <person name="Martin F.M."/>
        </authorList>
    </citation>
    <scope>NUCLEOTIDE SEQUENCE</scope>
    <source>
        <strain evidence="1">HHB10654</strain>
    </source>
</reference>
<evidence type="ECO:0000313" key="1">
    <source>
        <dbReference type="EMBL" id="KAI0054361.1"/>
    </source>
</evidence>
<keyword evidence="2" id="KW-1185">Reference proteome</keyword>
<evidence type="ECO:0000313" key="2">
    <source>
        <dbReference type="Proteomes" id="UP000814140"/>
    </source>
</evidence>
<accession>A0ACB8SF23</accession>
<organism evidence="1 2">
    <name type="scientific">Artomyces pyxidatus</name>
    <dbReference type="NCBI Taxonomy" id="48021"/>
    <lineage>
        <taxon>Eukaryota</taxon>
        <taxon>Fungi</taxon>
        <taxon>Dikarya</taxon>
        <taxon>Basidiomycota</taxon>
        <taxon>Agaricomycotina</taxon>
        <taxon>Agaricomycetes</taxon>
        <taxon>Russulales</taxon>
        <taxon>Auriscalpiaceae</taxon>
        <taxon>Artomyces</taxon>
    </lineage>
</organism>
<dbReference type="EMBL" id="MU277479">
    <property type="protein sequence ID" value="KAI0054361.1"/>
    <property type="molecule type" value="Genomic_DNA"/>
</dbReference>
<dbReference type="Proteomes" id="UP000814140">
    <property type="component" value="Unassembled WGS sequence"/>
</dbReference>
<proteinExistence type="predicted"/>
<sequence length="102" mass="11347">MLDRLADRASLETKPSGITDESRLAIREVTKTHVLQNVTYEKIKVDDFVEVQTFVRILMDGAETGLPRVRLALHPTAVIRLCAAEDVPTSMRRVTVDGNVEG</sequence>
<name>A0ACB8SF23_9AGAM</name>
<reference evidence="1" key="1">
    <citation type="submission" date="2021-03" db="EMBL/GenBank/DDBJ databases">
        <authorList>
            <consortium name="DOE Joint Genome Institute"/>
            <person name="Ahrendt S."/>
            <person name="Looney B.P."/>
            <person name="Miyauchi S."/>
            <person name="Morin E."/>
            <person name="Drula E."/>
            <person name="Courty P.E."/>
            <person name="Chicoki N."/>
            <person name="Fauchery L."/>
            <person name="Kohler A."/>
            <person name="Kuo A."/>
            <person name="Labutti K."/>
            <person name="Pangilinan J."/>
            <person name="Lipzen A."/>
            <person name="Riley R."/>
            <person name="Andreopoulos W."/>
            <person name="He G."/>
            <person name="Johnson J."/>
            <person name="Barry K.W."/>
            <person name="Grigoriev I.V."/>
            <person name="Nagy L."/>
            <person name="Hibbett D."/>
            <person name="Henrissat B."/>
            <person name="Matheny P.B."/>
            <person name="Labbe J."/>
            <person name="Martin F."/>
        </authorList>
    </citation>
    <scope>NUCLEOTIDE SEQUENCE</scope>
    <source>
        <strain evidence="1">HHB10654</strain>
    </source>
</reference>